<evidence type="ECO:0000259" key="3">
    <source>
        <dbReference type="PROSITE" id="PS50215"/>
    </source>
</evidence>
<feature type="chain" id="PRO_5041377483" description="Peptidase M12B domain-containing protein" evidence="2">
    <location>
        <begin position="31"/>
        <end position="805"/>
    </location>
</feature>
<dbReference type="Gene3D" id="2.60.40.10">
    <property type="entry name" value="Immunoglobulins"/>
    <property type="match status" value="1"/>
</dbReference>
<dbReference type="AlphaFoldDB" id="A0AA37T3P0"/>
<keyword evidence="2" id="KW-0732">Signal</keyword>
<dbReference type="PANTHER" id="PTHR11905:SF159">
    <property type="entry name" value="ADAM METALLOPROTEASE"/>
    <property type="match status" value="1"/>
</dbReference>
<dbReference type="GO" id="GO:0005509">
    <property type="term" value="F:calcium ion binding"/>
    <property type="evidence" value="ECO:0007669"/>
    <property type="project" value="InterPro"/>
</dbReference>
<dbReference type="GO" id="GO:0004222">
    <property type="term" value="F:metalloendopeptidase activity"/>
    <property type="evidence" value="ECO:0007669"/>
    <property type="project" value="InterPro"/>
</dbReference>
<dbReference type="SUPFAM" id="SSF49313">
    <property type="entry name" value="Cadherin-like"/>
    <property type="match status" value="1"/>
</dbReference>
<feature type="compositionally biased region" description="Acidic residues" evidence="1">
    <location>
        <begin position="636"/>
        <end position="648"/>
    </location>
</feature>
<reference evidence="4" key="1">
    <citation type="journal article" date="2014" name="Int. J. Syst. Evol. Microbiol.">
        <title>Complete genome sequence of Corynebacterium casei LMG S-19264T (=DSM 44701T), isolated from a smear-ripened cheese.</title>
        <authorList>
            <consortium name="US DOE Joint Genome Institute (JGI-PGF)"/>
            <person name="Walter F."/>
            <person name="Albersmeier A."/>
            <person name="Kalinowski J."/>
            <person name="Ruckert C."/>
        </authorList>
    </citation>
    <scope>NUCLEOTIDE SEQUENCE</scope>
    <source>
        <strain evidence="4">NBRC 110023</strain>
    </source>
</reference>
<dbReference type="EMBL" id="BSOT01000011">
    <property type="protein sequence ID" value="GLR72564.1"/>
    <property type="molecule type" value="Genomic_DNA"/>
</dbReference>
<evidence type="ECO:0000256" key="1">
    <source>
        <dbReference type="SAM" id="MobiDB-lite"/>
    </source>
</evidence>
<evidence type="ECO:0000313" key="5">
    <source>
        <dbReference type="Proteomes" id="UP001156601"/>
    </source>
</evidence>
<dbReference type="InterPro" id="IPR024079">
    <property type="entry name" value="MetalloPept_cat_dom_sf"/>
</dbReference>
<dbReference type="GO" id="GO:0006508">
    <property type="term" value="P:proteolysis"/>
    <property type="evidence" value="ECO:0007669"/>
    <property type="project" value="InterPro"/>
</dbReference>
<dbReference type="GO" id="GO:0016020">
    <property type="term" value="C:membrane"/>
    <property type="evidence" value="ECO:0007669"/>
    <property type="project" value="InterPro"/>
</dbReference>
<dbReference type="PROSITE" id="PS50215">
    <property type="entry name" value="ADAM_MEPRO"/>
    <property type="match status" value="1"/>
</dbReference>
<proteinExistence type="predicted"/>
<dbReference type="Proteomes" id="UP001156601">
    <property type="component" value="Unassembled WGS sequence"/>
</dbReference>
<dbReference type="SUPFAM" id="SSF55486">
    <property type="entry name" value="Metalloproteases ('zincins'), catalytic domain"/>
    <property type="match status" value="1"/>
</dbReference>
<accession>A0AA37T3P0</accession>
<dbReference type="InterPro" id="IPR001590">
    <property type="entry name" value="Peptidase_M12B"/>
</dbReference>
<dbReference type="InterPro" id="IPR015919">
    <property type="entry name" value="Cadherin-like_sf"/>
</dbReference>
<evidence type="ECO:0000256" key="2">
    <source>
        <dbReference type="SAM" id="SignalP"/>
    </source>
</evidence>
<gene>
    <name evidence="4" type="ORF">GCM10007852_34720</name>
</gene>
<dbReference type="Gene3D" id="3.40.390.10">
    <property type="entry name" value="Collagenase (Catalytic Domain)"/>
    <property type="match status" value="1"/>
</dbReference>
<feature type="signal peptide" evidence="2">
    <location>
        <begin position="1"/>
        <end position="30"/>
    </location>
</feature>
<dbReference type="Pfam" id="PF05345">
    <property type="entry name" value="He_PIG"/>
    <property type="match status" value="1"/>
</dbReference>
<dbReference type="RefSeq" id="WP_284218977.1">
    <property type="nucleotide sequence ID" value="NZ_BSOT01000011.1"/>
</dbReference>
<feature type="region of interest" description="Disordered" evidence="1">
    <location>
        <begin position="636"/>
        <end position="661"/>
    </location>
</feature>
<comment type="caution">
    <text evidence="4">The sequence shown here is derived from an EMBL/GenBank/DDBJ whole genome shotgun (WGS) entry which is preliminary data.</text>
</comment>
<reference evidence="4" key="2">
    <citation type="submission" date="2023-01" db="EMBL/GenBank/DDBJ databases">
        <title>Draft genome sequence of Agaribacter marinus strain NBRC 110023.</title>
        <authorList>
            <person name="Sun Q."/>
            <person name="Mori K."/>
        </authorList>
    </citation>
    <scope>NUCLEOTIDE SEQUENCE</scope>
    <source>
        <strain evidence="4">NBRC 110023</strain>
    </source>
</reference>
<name>A0AA37T3P0_9ALTE</name>
<keyword evidence="5" id="KW-1185">Reference proteome</keyword>
<feature type="domain" description="Peptidase M12B" evidence="3">
    <location>
        <begin position="205"/>
        <end position="379"/>
    </location>
</feature>
<protein>
    <recommendedName>
        <fullName evidence="3">Peptidase M12B domain-containing protein</fullName>
    </recommendedName>
</protein>
<sequence length="805" mass="87700">MNTFYSAIKASARQLALLLPLILFSFLVLAGEHHHDTHTSIHRAVVVEPTRAAMQALKGSDFSYSIQVNGRKLNFELTENKQLMSLMNTNGGSGEHFLLEGKIKGIDESWVRFSRQNNQVTGAFYDGDSLYFLENLAEIESRLTSQSLEGYSAILGKKENLSVLVDIRDMDSSGTCALHNSQLTASQTYSSFVQDLKTATSSAGKEIKISLVADTEFVGSTSRATATLEMLEYLNIADGIFSNQLGVSISVEDITELSDNGDFIETDPQALLFKFRDEGTPNPGLRHLFTGKNLDGSTVGIAYVGALCNKFAVGLTQRVGSLTSIVFAHELGHNFGAPHDNQSGTACASTPSGFVMNPNAGGGGNEFSACSIEQMAPVIDANTNGFNACIIEVANTAPSITSNPNTTVIAGNSYRYDSDNTLDITGTAPFTYTLDIAPDEMTIDSNGTLVWVTNTDDVGEHPVQITVSNAVGQDTQFFEIEVETPVSDGVFINFEQSTISSHDPGQDNQGGATIGATPYELVLEGNTWKSIAFDYEITADTILEFEFSSDIEAEIQGIGFDSRSWANPQRTFSIYGFQRWGIRDVRYDGSGNKQRISIRVGDYYQGPINRLFFVHDNDRLVAGANSTYSNIRVYEEGAEAPSDPEPEEPSPSPEPSPEAINLGQLSINPLRADQNGEGTVTIVENGLGIEIVGNKWEAVSIPNKEIKPTSILEFEYKSTAQGEIHGIGIFPNDGIYSNRAFQLGGRQSWGIRDFTYTGNGDYQTFRIPVGEYFTHPSVSLVFIMDHDVRNPNGNVTFKNIVLKDN</sequence>
<dbReference type="Pfam" id="PF13688">
    <property type="entry name" value="Reprolysin_5"/>
    <property type="match status" value="1"/>
</dbReference>
<dbReference type="InterPro" id="IPR013783">
    <property type="entry name" value="Ig-like_fold"/>
</dbReference>
<evidence type="ECO:0000313" key="4">
    <source>
        <dbReference type="EMBL" id="GLR72564.1"/>
    </source>
</evidence>
<organism evidence="4 5">
    <name type="scientific">Agaribacter marinus</name>
    <dbReference type="NCBI Taxonomy" id="1431249"/>
    <lineage>
        <taxon>Bacteria</taxon>
        <taxon>Pseudomonadati</taxon>
        <taxon>Pseudomonadota</taxon>
        <taxon>Gammaproteobacteria</taxon>
        <taxon>Alteromonadales</taxon>
        <taxon>Alteromonadaceae</taxon>
        <taxon>Agaribacter</taxon>
    </lineage>
</organism>
<dbReference type="PANTHER" id="PTHR11905">
    <property type="entry name" value="ADAM A DISINTEGRIN AND METALLOPROTEASE DOMAIN"/>
    <property type="match status" value="1"/>
</dbReference>